<evidence type="ECO:0000256" key="6">
    <source>
        <dbReference type="SAM" id="Phobius"/>
    </source>
</evidence>
<gene>
    <name evidence="8" type="ORF">WCD41_17125</name>
</gene>
<evidence type="ECO:0000256" key="3">
    <source>
        <dbReference type="ARBA" id="ARBA00022989"/>
    </source>
</evidence>
<dbReference type="Pfam" id="PF00324">
    <property type="entry name" value="AA_permease"/>
    <property type="match status" value="1"/>
</dbReference>
<reference evidence="8 9" key="1">
    <citation type="submission" date="2024-03" db="EMBL/GenBank/DDBJ databases">
        <title>Actinomycetospora sp. OC33-EN06, a novel actinomycete isolated from wild orchid (Aerides multiflora).</title>
        <authorList>
            <person name="Suriyachadkun C."/>
        </authorList>
    </citation>
    <scope>NUCLEOTIDE SEQUENCE [LARGE SCALE GENOMIC DNA]</scope>
    <source>
        <strain evidence="8 9">OC33-EN06</strain>
    </source>
</reference>
<dbReference type="RefSeq" id="WP_337714675.1">
    <property type="nucleotide sequence ID" value="NZ_JBBEGL010000004.1"/>
</dbReference>
<feature type="transmembrane region" description="Helical" evidence="6">
    <location>
        <begin position="443"/>
        <end position="465"/>
    </location>
</feature>
<evidence type="ECO:0000313" key="8">
    <source>
        <dbReference type="EMBL" id="MEJ2888188.1"/>
    </source>
</evidence>
<dbReference type="Proteomes" id="UP001370100">
    <property type="component" value="Unassembled WGS sequence"/>
</dbReference>
<sequence>MAAPPEPTAPAPATRLTGKLGVGSIVFMVIAAAAPLTVIAGTIPLGVGAGNGAAFPMTFVLCAVVLLLFAVGFCAMSPHVPDAGAFFTYIRHGLGRPLGLGAAFLALATYTAVQAAVYGYIGAAIDELVASLGGPSVPWWVWTLAVVAIVGVLGYRHIELSSRVLGVLLLAEIAIVLVLDVVVFASGGGDQGLSTALFDPVQVASGEVGIAIMFAIASFIGFEATAVFRDEARDPQRTIPRATYLALVIVGVFYAVSTWAIVSAWGDEAAVAESAANPATFLLTTFENWLGPAGGLLVTILLVTSLFAAILAFHNVAARYWYALGGHGAFPGAVARTHARHGSPHVASLTQTVLAAALVVVFAAAGLDPVAQVFAWMAGTATLGILLLMVLTCVAVLAFFARSRVDRRVWHTRIAPALGLIGLLVCLALTIRNFPTLIGGSTGLALAIGAVLVVVFLAGVVVALVRRPAAAIPALSETSGTDSVTPGGVPGDTPRENV</sequence>
<evidence type="ECO:0000256" key="1">
    <source>
        <dbReference type="ARBA" id="ARBA00004141"/>
    </source>
</evidence>
<comment type="caution">
    <text evidence="8">The sequence shown here is derived from an EMBL/GenBank/DDBJ whole genome shotgun (WGS) entry which is preliminary data.</text>
</comment>
<feature type="transmembrane region" description="Helical" evidence="6">
    <location>
        <begin position="208"/>
        <end position="230"/>
    </location>
</feature>
<organism evidence="8 9">
    <name type="scientific">Actinomycetospora aeridis</name>
    <dbReference type="NCBI Taxonomy" id="3129231"/>
    <lineage>
        <taxon>Bacteria</taxon>
        <taxon>Bacillati</taxon>
        <taxon>Actinomycetota</taxon>
        <taxon>Actinomycetes</taxon>
        <taxon>Pseudonocardiales</taxon>
        <taxon>Pseudonocardiaceae</taxon>
        <taxon>Actinomycetospora</taxon>
    </lineage>
</organism>
<evidence type="ECO:0000256" key="4">
    <source>
        <dbReference type="ARBA" id="ARBA00023136"/>
    </source>
</evidence>
<name>A0ABU8N932_9PSEU</name>
<feature type="transmembrane region" description="Helical" evidence="6">
    <location>
        <begin position="98"/>
        <end position="125"/>
    </location>
</feature>
<protein>
    <submittedName>
        <fullName evidence="8">APC family permease</fullName>
    </submittedName>
</protein>
<comment type="subcellular location">
    <subcellularLocation>
        <location evidence="1">Membrane</location>
        <topology evidence="1">Multi-pass membrane protein</topology>
    </subcellularLocation>
</comment>
<feature type="transmembrane region" description="Helical" evidence="6">
    <location>
        <begin position="53"/>
        <end position="77"/>
    </location>
</feature>
<feature type="transmembrane region" description="Helical" evidence="6">
    <location>
        <begin position="289"/>
        <end position="313"/>
    </location>
</feature>
<evidence type="ECO:0000313" key="9">
    <source>
        <dbReference type="Proteomes" id="UP001370100"/>
    </source>
</evidence>
<feature type="transmembrane region" description="Helical" evidence="6">
    <location>
        <begin position="167"/>
        <end position="188"/>
    </location>
</feature>
<feature type="transmembrane region" description="Helical" evidence="6">
    <location>
        <begin position="242"/>
        <end position="262"/>
    </location>
</feature>
<keyword evidence="4 6" id="KW-0472">Membrane</keyword>
<feature type="transmembrane region" description="Helical" evidence="6">
    <location>
        <begin position="373"/>
        <end position="401"/>
    </location>
</feature>
<dbReference type="PANTHER" id="PTHR42770:SF16">
    <property type="entry name" value="AMINO ACID PERMEASE"/>
    <property type="match status" value="1"/>
</dbReference>
<feature type="transmembrane region" description="Helical" evidence="6">
    <location>
        <begin position="413"/>
        <end position="431"/>
    </location>
</feature>
<proteinExistence type="predicted"/>
<keyword evidence="9" id="KW-1185">Reference proteome</keyword>
<dbReference type="EMBL" id="JBBEGL010000004">
    <property type="protein sequence ID" value="MEJ2888188.1"/>
    <property type="molecule type" value="Genomic_DNA"/>
</dbReference>
<dbReference type="InterPro" id="IPR004841">
    <property type="entry name" value="AA-permease/SLC12A_dom"/>
</dbReference>
<feature type="transmembrane region" description="Helical" evidence="6">
    <location>
        <begin position="346"/>
        <end position="367"/>
    </location>
</feature>
<feature type="transmembrane region" description="Helical" evidence="6">
    <location>
        <begin position="137"/>
        <end position="155"/>
    </location>
</feature>
<dbReference type="PIRSF" id="PIRSF006060">
    <property type="entry name" value="AA_transporter"/>
    <property type="match status" value="1"/>
</dbReference>
<feature type="region of interest" description="Disordered" evidence="5">
    <location>
        <begin position="478"/>
        <end position="498"/>
    </location>
</feature>
<evidence type="ECO:0000256" key="5">
    <source>
        <dbReference type="SAM" id="MobiDB-lite"/>
    </source>
</evidence>
<keyword evidence="3 6" id="KW-1133">Transmembrane helix</keyword>
<dbReference type="InterPro" id="IPR050367">
    <property type="entry name" value="APC_superfamily"/>
</dbReference>
<accession>A0ABU8N932</accession>
<feature type="domain" description="Amino acid permease/ SLC12A" evidence="7">
    <location>
        <begin position="25"/>
        <end position="462"/>
    </location>
</feature>
<feature type="transmembrane region" description="Helical" evidence="6">
    <location>
        <begin position="25"/>
        <end position="47"/>
    </location>
</feature>
<dbReference type="PANTHER" id="PTHR42770">
    <property type="entry name" value="AMINO ACID TRANSPORTER-RELATED"/>
    <property type="match status" value="1"/>
</dbReference>
<evidence type="ECO:0000256" key="2">
    <source>
        <dbReference type="ARBA" id="ARBA00022692"/>
    </source>
</evidence>
<dbReference type="Gene3D" id="1.20.1740.10">
    <property type="entry name" value="Amino acid/polyamine transporter I"/>
    <property type="match status" value="1"/>
</dbReference>
<keyword evidence="2 6" id="KW-0812">Transmembrane</keyword>
<evidence type="ECO:0000259" key="7">
    <source>
        <dbReference type="Pfam" id="PF00324"/>
    </source>
</evidence>